<reference evidence="2" key="1">
    <citation type="submission" date="2018-12" db="EMBL/GenBank/DDBJ databases">
        <title>Tengunoibacter tsumagoiensis gen. nov., sp. nov., Dictyobacter kobayashii sp. nov., D. alpinus sp. nov., and D. joshuensis sp. nov. and description of Dictyobacteraceae fam. nov. within the order Ktedonobacterales isolated from Tengu-no-mugimeshi.</title>
        <authorList>
            <person name="Wang C.M."/>
            <person name="Zheng Y."/>
            <person name="Sakai Y."/>
            <person name="Toyoda A."/>
            <person name="Minakuchi Y."/>
            <person name="Abe K."/>
            <person name="Yokota A."/>
            <person name="Yabe S."/>
        </authorList>
    </citation>
    <scope>NUCLEOTIDE SEQUENCE [LARGE SCALE GENOMIC DNA]</scope>
    <source>
        <strain evidence="2">Uno11</strain>
    </source>
</reference>
<dbReference type="EMBL" id="BIFS01000001">
    <property type="protein sequence ID" value="GCE19059.1"/>
    <property type="molecule type" value="Genomic_DNA"/>
</dbReference>
<dbReference type="Pfam" id="PF10946">
    <property type="entry name" value="DUF2625"/>
    <property type="match status" value="1"/>
</dbReference>
<organism evidence="1 2">
    <name type="scientific">Dictyobacter kobayashii</name>
    <dbReference type="NCBI Taxonomy" id="2014872"/>
    <lineage>
        <taxon>Bacteria</taxon>
        <taxon>Bacillati</taxon>
        <taxon>Chloroflexota</taxon>
        <taxon>Ktedonobacteria</taxon>
        <taxon>Ktedonobacterales</taxon>
        <taxon>Dictyobacteraceae</taxon>
        <taxon>Dictyobacter</taxon>
    </lineage>
</organism>
<accession>A0A402AIY8</accession>
<proteinExistence type="predicted"/>
<keyword evidence="2" id="KW-1185">Reference proteome</keyword>
<name>A0A402AIY8_9CHLR</name>
<dbReference type="InterPro" id="IPR021239">
    <property type="entry name" value="DUF2625"/>
</dbReference>
<sequence length="226" mass="25140">MHRRTIKELINTEDPGWPLVQEQIAAARNQVEILPAERARREAILLQLQVTTRSPMGAIAWETGGILIDHGWLRFLGSGHARMQGDLSSWNTVGALSEDYIINGGLLIAHDVVGGFFVLNGGAFPGKLGTVFYFAPDNLGWTATNKTYSELLQWALSGNLELFYQDVRWPDWQTEVSALSGDQGISFAPFIFTKEGSVATSSRRPVPMYELWQLHLDLAQQLNGRS</sequence>
<dbReference type="RefSeq" id="WP_126550802.1">
    <property type="nucleotide sequence ID" value="NZ_BIFS01000001.1"/>
</dbReference>
<evidence type="ECO:0000313" key="2">
    <source>
        <dbReference type="Proteomes" id="UP000287188"/>
    </source>
</evidence>
<dbReference type="Proteomes" id="UP000287188">
    <property type="component" value="Unassembled WGS sequence"/>
</dbReference>
<dbReference type="OrthoDB" id="1550811at2"/>
<protein>
    <recommendedName>
        <fullName evidence="3">DUF2625 domain-containing protein</fullName>
    </recommendedName>
</protein>
<comment type="caution">
    <text evidence="1">The sequence shown here is derived from an EMBL/GenBank/DDBJ whole genome shotgun (WGS) entry which is preliminary data.</text>
</comment>
<evidence type="ECO:0008006" key="3">
    <source>
        <dbReference type="Google" id="ProtNLM"/>
    </source>
</evidence>
<dbReference type="AlphaFoldDB" id="A0A402AIY8"/>
<gene>
    <name evidence="1" type="ORF">KDK_28590</name>
</gene>
<evidence type="ECO:0000313" key="1">
    <source>
        <dbReference type="EMBL" id="GCE19059.1"/>
    </source>
</evidence>